<dbReference type="SUPFAM" id="SSF69369">
    <property type="entry name" value="Cloacin translocation domain"/>
    <property type="match status" value="1"/>
</dbReference>
<dbReference type="CDD" id="cd14744">
    <property type="entry name" value="PAAR_CT_2"/>
    <property type="match status" value="1"/>
</dbReference>
<evidence type="ECO:0000256" key="2">
    <source>
        <dbReference type="ARBA" id="ARBA00023022"/>
    </source>
</evidence>
<dbReference type="RefSeq" id="WP_072080999.1">
    <property type="nucleotide sequence ID" value="NZ_CQEM01000006.1"/>
</dbReference>
<dbReference type="EMBL" id="CQEM01000006">
    <property type="protein sequence ID" value="CNL02108.1"/>
    <property type="molecule type" value="Genomic_DNA"/>
</dbReference>
<keyword evidence="1" id="KW-0929">Antimicrobial</keyword>
<sequence>MARSLACLGDKTTHGEIRSASSTWFEGLKAVAQSGDLAWCEVCKGTFQIIGTVSDWSENQPFVATGDRVMCRCPNHVVIGMARQVVDPIVERQPQRVAAKSAIPSAPIVKTTSVVTPVPPIPVFAKSCLRGDGCTDAGTSGEPHNNFGQMGFYQAIPPSATSSDNINPANNNAVEQRAQAAKRKPVQAEPEAKTPWYKRLLGRDGVAPAAAVPVSTGAGLAALEQAGIQGMRFVGGSLMTAGRWMVGSSPVGAAVMGMMPGTLNEGETDLLDKLRLENIARNGGSAPTRVRFRWVDAGNGRLKAEGYHMSAEGGLDRVPVRKMKLNTFTGNYEFWEDGATGPTILWTPNDPGFKAPPNTGNNDGPIIHTTITVLPMPKADETGGRSTTLPMPEEKDFRDYILIHPLLDLPPLYIYLSKPPVKFLEVELYSDFKGRSREGVYEADHIPSAAAVKAHLKRMYPKLSPGQLEEYAQDVASIVIPKEVHQKISETYGGRNNTDQIERDSRNLRAAADKNLDAIKPALKEHGATDEQIEVARTKLHSLNDGMGLYK</sequence>
<evidence type="ECO:0000259" key="4">
    <source>
        <dbReference type="Pfam" id="PF06958"/>
    </source>
</evidence>
<reference evidence="6" key="1">
    <citation type="submission" date="2015-03" db="EMBL/GenBank/DDBJ databases">
        <authorList>
            <consortium name="Pathogen Informatics"/>
        </authorList>
    </citation>
    <scope>NUCLEOTIDE SEQUENCE [LARGE SCALE GENOMIC DNA]</scope>
    <source>
        <strain evidence="6">IP27925</strain>
    </source>
</reference>
<keyword evidence="3" id="KW-0078">Bacteriocin</keyword>
<evidence type="ECO:0000313" key="5">
    <source>
        <dbReference type="EMBL" id="CNL02108.1"/>
    </source>
</evidence>
<evidence type="ECO:0000313" key="6">
    <source>
        <dbReference type="Proteomes" id="UP000040088"/>
    </source>
</evidence>
<evidence type="ECO:0000256" key="1">
    <source>
        <dbReference type="ARBA" id="ARBA00022529"/>
    </source>
</evidence>
<proteinExistence type="predicted"/>
<accession>A0A0T9TU17</accession>
<dbReference type="InterPro" id="IPR008727">
    <property type="entry name" value="PAAR_motif"/>
</dbReference>
<name>A0A0T9TU17_YERAE</name>
<dbReference type="GO" id="GO:0031640">
    <property type="term" value="P:killing of cells of another organism"/>
    <property type="evidence" value="ECO:0007669"/>
    <property type="project" value="UniProtKB-KW"/>
</dbReference>
<dbReference type="Proteomes" id="UP000040088">
    <property type="component" value="Unassembled WGS sequence"/>
</dbReference>
<dbReference type="GO" id="GO:0042742">
    <property type="term" value="P:defense response to bacterium"/>
    <property type="evidence" value="ECO:0007669"/>
    <property type="project" value="UniProtKB-KW"/>
</dbReference>
<dbReference type="PANTHER" id="PTHR37465">
    <property type="match status" value="1"/>
</dbReference>
<dbReference type="InterPro" id="IPR016128">
    <property type="entry name" value="Pyosin/cloacin_T_dom"/>
</dbReference>
<keyword evidence="2" id="KW-0044">Antibiotic</keyword>
<dbReference type="AlphaFoldDB" id="A0A0T9TU17"/>
<dbReference type="PANTHER" id="PTHR37465:SF1">
    <property type="entry name" value="BACTERIAL TOXIN 44 DOMAIN-CONTAINING PROTEIN"/>
    <property type="match status" value="1"/>
</dbReference>
<organism evidence="5 6">
    <name type="scientific">Yersinia aleksiciae</name>
    <dbReference type="NCBI Taxonomy" id="263819"/>
    <lineage>
        <taxon>Bacteria</taxon>
        <taxon>Pseudomonadati</taxon>
        <taxon>Pseudomonadota</taxon>
        <taxon>Gammaproteobacteria</taxon>
        <taxon>Enterobacterales</taxon>
        <taxon>Yersiniaceae</taxon>
        <taxon>Yersinia</taxon>
    </lineage>
</organism>
<dbReference type="InterPro" id="IPR036302">
    <property type="entry name" value="Pyosin/cloacin_T_dom_sf"/>
</dbReference>
<dbReference type="Pfam" id="PF05488">
    <property type="entry name" value="PAAR_motif"/>
    <property type="match status" value="1"/>
</dbReference>
<protein>
    <submittedName>
        <fullName evidence="5">PAAR/S-type pyocin domain-containing protein</fullName>
    </submittedName>
</protein>
<evidence type="ECO:0000256" key="3">
    <source>
        <dbReference type="ARBA" id="ARBA00023048"/>
    </source>
</evidence>
<gene>
    <name evidence="5" type="ORF">ERS008460_01617</name>
</gene>
<feature type="domain" description="Pyosin/cloacin translocation" evidence="4">
    <location>
        <begin position="276"/>
        <end position="415"/>
    </location>
</feature>
<dbReference type="Pfam" id="PF06958">
    <property type="entry name" value="Pyocin_S"/>
    <property type="match status" value="1"/>
</dbReference>